<comment type="caution">
    <text evidence="3">The sequence shown here is derived from an EMBL/GenBank/DDBJ whole genome shotgun (WGS) entry which is preliminary data.</text>
</comment>
<dbReference type="EMBL" id="JALZWP010000006">
    <property type="protein sequence ID" value="MCL1628702.1"/>
    <property type="molecule type" value="Genomic_DNA"/>
</dbReference>
<reference evidence="3 4" key="1">
    <citation type="submission" date="2022-05" db="EMBL/GenBank/DDBJ databases">
        <title>Seasonal and diel survey of microbial diversity of the Tyrrhenian coast.</title>
        <authorList>
            <person name="Gattoni G."/>
            <person name="Corral P."/>
        </authorList>
    </citation>
    <scope>NUCLEOTIDE SEQUENCE [LARGE SCALE GENOMIC DNA]</scope>
    <source>
        <strain evidence="3 4">V10</strain>
    </source>
</reference>
<dbReference type="PANTHER" id="PTHR43019:SF23">
    <property type="entry name" value="PROTEASE DO-LIKE 5, CHLOROPLASTIC"/>
    <property type="match status" value="1"/>
</dbReference>
<dbReference type="Proteomes" id="UP001202550">
    <property type="component" value="Unassembled WGS sequence"/>
</dbReference>
<organism evidence="3 4">
    <name type="scientific">Roseinatronobacter domitianus</name>
    <dbReference type="NCBI Taxonomy" id="2940293"/>
    <lineage>
        <taxon>Bacteria</taxon>
        <taxon>Pseudomonadati</taxon>
        <taxon>Pseudomonadota</taxon>
        <taxon>Alphaproteobacteria</taxon>
        <taxon>Rhodobacterales</taxon>
        <taxon>Paracoccaceae</taxon>
        <taxon>Roseinatronobacter</taxon>
    </lineage>
</organism>
<keyword evidence="4" id="KW-1185">Reference proteome</keyword>
<name>A0ABT0M1F7_9RHOB</name>
<dbReference type="InterPro" id="IPR036366">
    <property type="entry name" value="PGBDSf"/>
</dbReference>
<dbReference type="InterPro" id="IPR036365">
    <property type="entry name" value="PGBD-like_sf"/>
</dbReference>
<dbReference type="GO" id="GO:0008233">
    <property type="term" value="F:peptidase activity"/>
    <property type="evidence" value="ECO:0007669"/>
    <property type="project" value="UniProtKB-KW"/>
</dbReference>
<evidence type="ECO:0000259" key="2">
    <source>
        <dbReference type="PROSITE" id="PS51724"/>
    </source>
</evidence>
<dbReference type="Gene3D" id="1.10.101.10">
    <property type="entry name" value="PGBD-like superfamily/PGBD"/>
    <property type="match status" value="1"/>
</dbReference>
<keyword evidence="1" id="KW-0732">Signal</keyword>
<dbReference type="InterPro" id="IPR002477">
    <property type="entry name" value="Peptidoglycan-bd-like"/>
</dbReference>
<dbReference type="SUPFAM" id="SSF50494">
    <property type="entry name" value="Trypsin-like serine proteases"/>
    <property type="match status" value="1"/>
</dbReference>
<protein>
    <submittedName>
        <fullName evidence="3">Serine protease</fullName>
    </submittedName>
</protein>
<evidence type="ECO:0000313" key="4">
    <source>
        <dbReference type="Proteomes" id="UP001202550"/>
    </source>
</evidence>
<keyword evidence="3" id="KW-0645">Protease</keyword>
<feature type="domain" description="SPOR" evidence="2">
    <location>
        <begin position="23"/>
        <end position="100"/>
    </location>
</feature>
<dbReference type="Pfam" id="PF13365">
    <property type="entry name" value="Trypsin_2"/>
    <property type="match status" value="1"/>
</dbReference>
<keyword evidence="3" id="KW-0378">Hydrolase</keyword>
<dbReference type="InterPro" id="IPR009003">
    <property type="entry name" value="Peptidase_S1_PA"/>
</dbReference>
<accession>A0ABT0M1F7</accession>
<evidence type="ECO:0000256" key="1">
    <source>
        <dbReference type="SAM" id="SignalP"/>
    </source>
</evidence>
<dbReference type="PROSITE" id="PS51724">
    <property type="entry name" value="SPOR"/>
    <property type="match status" value="1"/>
</dbReference>
<dbReference type="SUPFAM" id="SSF47090">
    <property type="entry name" value="PGBD-like"/>
    <property type="match status" value="1"/>
</dbReference>
<dbReference type="InterPro" id="IPR007730">
    <property type="entry name" value="SPOR-like_dom"/>
</dbReference>
<dbReference type="Gene3D" id="2.40.10.120">
    <property type="match status" value="1"/>
</dbReference>
<feature type="chain" id="PRO_5045563134" evidence="1">
    <location>
        <begin position="26"/>
        <end position="583"/>
    </location>
</feature>
<evidence type="ECO:0000313" key="3">
    <source>
        <dbReference type="EMBL" id="MCL1628702.1"/>
    </source>
</evidence>
<feature type="signal peptide" evidence="1">
    <location>
        <begin position="1"/>
        <end position="25"/>
    </location>
</feature>
<proteinExistence type="predicted"/>
<sequence length="583" mass="62919">MTRYFSIAAFLAAGVSGLALGPALAQDSRWVQLEAHRELDVALTRAQEYQSSIGNVSGFQLPSDWYALTLGPFETDTDAFEVRRQLRAERAIPADAFVSNGENYGARFFPTDGAAVAPVVTSQAAPAAEPEPLVVAAPEPEPEETLREAQASERQLDRDARAELQTALQWFGFYTQRIDAAFGPGTRRSMAAWQADRGFDDTGVLTTRQRAQLLAEYQGELAALGMQTIRDEDAGIEIALPLAMVAFDRHEAPFSHFMAKDDSGVQVLLLSQPGNQATLFGLYEIMQTLEIVPLDGERERRSNSFTLTGQTENLRSHTVAEFRNGQIKGYTLVWTPERDDQMARVLPMMQDSFTTFGGTLPESTGQASQVARSALLAGLSVRRPDYSRSGFYIDATGTTVTTAAAVAQCDRVTLDEAYTARVRARDDALNIAVLEPETPLVPLAFAQFAEGDMPLGQEITISGFSFEDMLTRPVLTFGRLDAEGGLNGEAGVLRLNATVAQGDLGGPVFGPNGAVLGLLSGQPPMDNRQLPPEVNFAVSADAIRGFLSENGVSSGTLRSGVTVPPEQLTRVAGDLTVLVSCWN</sequence>
<dbReference type="PANTHER" id="PTHR43019">
    <property type="entry name" value="SERINE ENDOPROTEASE DEGS"/>
    <property type="match status" value="1"/>
</dbReference>
<dbReference type="Pfam" id="PF01471">
    <property type="entry name" value="PG_binding_1"/>
    <property type="match status" value="1"/>
</dbReference>
<dbReference type="GO" id="GO:0006508">
    <property type="term" value="P:proteolysis"/>
    <property type="evidence" value="ECO:0007669"/>
    <property type="project" value="UniProtKB-KW"/>
</dbReference>
<gene>
    <name evidence="3" type="ORF">M3N55_08160</name>
</gene>
<dbReference type="RefSeq" id="WP_249058034.1">
    <property type="nucleotide sequence ID" value="NZ_JALZWP010000006.1"/>
</dbReference>